<keyword evidence="1" id="KW-0677">Repeat</keyword>
<protein>
    <submittedName>
        <fullName evidence="6">Putative armadillo-type fold protein</fullName>
    </submittedName>
</protein>
<sequence>MLCQCPIMEIISTSFMFAFAVDAECEKNPFEGAAAAPKKTVKATDFVSSVCCGGLDSLPREDISRKITLALLKGLESNDWKAHLESIEAVSKIVDEANKRIQPTGIVELFGALRARLYDSNKNLITATLTSISALASAIGPGVEKANNGILSGVIKCLGDNKKSTRESTMITLDAWVVVTHLDKMVPYITASLTDAKLGAEGRKDLFDWLSRQLTGFAELPDAIQLLRPVAVSMMDKSADVRKAAEACLRDIVRVCGTEMVMKNVRDIQGPALAIVLERLKTHSAFPEVHENTRTVPAGQPSKTGSKIGKSNGHASRHGSRSVSSAKVSFGLR</sequence>
<dbReference type="InterPro" id="IPR034085">
    <property type="entry name" value="TOG"/>
</dbReference>
<evidence type="ECO:0000259" key="5">
    <source>
        <dbReference type="SMART" id="SM01349"/>
    </source>
</evidence>
<dbReference type="STRING" id="4232.A0A251SQ65"/>
<evidence type="ECO:0000313" key="7">
    <source>
        <dbReference type="Proteomes" id="UP000215914"/>
    </source>
</evidence>
<dbReference type="GO" id="GO:0007051">
    <property type="term" value="P:spindle organization"/>
    <property type="evidence" value="ECO:0007669"/>
    <property type="project" value="InterPro"/>
</dbReference>
<dbReference type="InParanoid" id="A0A251SQ65"/>
<comment type="similarity">
    <text evidence="2">Belongs to the TOG/XMAP215 family.</text>
</comment>
<dbReference type="SUPFAM" id="SSF48371">
    <property type="entry name" value="ARM repeat"/>
    <property type="match status" value="1"/>
</dbReference>
<proteinExistence type="inferred from homology"/>
<dbReference type="AlphaFoldDB" id="A0A251SQ65"/>
<dbReference type="PROSITE" id="PS50077">
    <property type="entry name" value="HEAT_REPEAT"/>
    <property type="match status" value="1"/>
</dbReference>
<dbReference type="GO" id="GO:0051010">
    <property type="term" value="F:microtubule plus-end binding"/>
    <property type="evidence" value="ECO:0007669"/>
    <property type="project" value="InterPro"/>
</dbReference>
<dbReference type="PANTHER" id="PTHR12609">
    <property type="entry name" value="MICROTUBULE ASSOCIATED PROTEIN XMAP215"/>
    <property type="match status" value="1"/>
</dbReference>
<dbReference type="GO" id="GO:0061863">
    <property type="term" value="F:microtubule plus end polymerase"/>
    <property type="evidence" value="ECO:0007669"/>
    <property type="project" value="InterPro"/>
</dbReference>
<accession>A0A251SQ65</accession>
<dbReference type="GO" id="GO:0030951">
    <property type="term" value="P:establishment or maintenance of microtubule cytoskeleton polarity"/>
    <property type="evidence" value="ECO:0007669"/>
    <property type="project" value="InterPro"/>
</dbReference>
<gene>
    <name evidence="6" type="ORF">HannXRQ_Chr13g0393551</name>
</gene>
<evidence type="ECO:0000313" key="6">
    <source>
        <dbReference type="EMBL" id="OTG00662.1"/>
    </source>
</evidence>
<dbReference type="Gene3D" id="1.25.10.10">
    <property type="entry name" value="Leucine-rich Repeat Variant"/>
    <property type="match status" value="1"/>
</dbReference>
<dbReference type="InterPro" id="IPR011989">
    <property type="entry name" value="ARM-like"/>
</dbReference>
<evidence type="ECO:0000256" key="3">
    <source>
        <dbReference type="PROSITE-ProRule" id="PRU00103"/>
    </source>
</evidence>
<dbReference type="InterPro" id="IPR045110">
    <property type="entry name" value="XMAP215"/>
</dbReference>
<name>A0A251SQ65_HELAN</name>
<dbReference type="InterPro" id="IPR016024">
    <property type="entry name" value="ARM-type_fold"/>
</dbReference>
<keyword evidence="7" id="KW-1185">Reference proteome</keyword>
<dbReference type="InterPro" id="IPR021133">
    <property type="entry name" value="HEAT_type_2"/>
</dbReference>
<dbReference type="Proteomes" id="UP000215914">
    <property type="component" value="Chromosome 13"/>
</dbReference>
<feature type="domain" description="TOG" evidence="5">
    <location>
        <begin position="56"/>
        <end position="289"/>
    </location>
</feature>
<evidence type="ECO:0000256" key="2">
    <source>
        <dbReference type="ARBA" id="ARBA00025722"/>
    </source>
</evidence>
<evidence type="ECO:0000256" key="1">
    <source>
        <dbReference type="ARBA" id="ARBA00022737"/>
    </source>
</evidence>
<feature type="region of interest" description="Disordered" evidence="4">
    <location>
        <begin position="289"/>
        <end position="333"/>
    </location>
</feature>
<dbReference type="GO" id="GO:0046785">
    <property type="term" value="P:microtubule polymerization"/>
    <property type="evidence" value="ECO:0007669"/>
    <property type="project" value="InterPro"/>
</dbReference>
<reference evidence="7" key="1">
    <citation type="journal article" date="2017" name="Nature">
        <title>The sunflower genome provides insights into oil metabolism, flowering and Asterid evolution.</title>
        <authorList>
            <person name="Badouin H."/>
            <person name="Gouzy J."/>
            <person name="Grassa C.J."/>
            <person name="Murat F."/>
            <person name="Staton S.E."/>
            <person name="Cottret L."/>
            <person name="Lelandais-Briere C."/>
            <person name="Owens G.L."/>
            <person name="Carrere S."/>
            <person name="Mayjonade B."/>
            <person name="Legrand L."/>
            <person name="Gill N."/>
            <person name="Kane N.C."/>
            <person name="Bowers J.E."/>
            <person name="Hubner S."/>
            <person name="Bellec A."/>
            <person name="Berard A."/>
            <person name="Berges H."/>
            <person name="Blanchet N."/>
            <person name="Boniface M.C."/>
            <person name="Brunel D."/>
            <person name="Catrice O."/>
            <person name="Chaidir N."/>
            <person name="Claudel C."/>
            <person name="Donnadieu C."/>
            <person name="Faraut T."/>
            <person name="Fievet G."/>
            <person name="Helmstetter N."/>
            <person name="King M."/>
            <person name="Knapp S.J."/>
            <person name="Lai Z."/>
            <person name="Le Paslier M.C."/>
            <person name="Lippi Y."/>
            <person name="Lorenzon L."/>
            <person name="Mandel J.R."/>
            <person name="Marage G."/>
            <person name="Marchand G."/>
            <person name="Marquand E."/>
            <person name="Bret-Mestries E."/>
            <person name="Morien E."/>
            <person name="Nambeesan S."/>
            <person name="Nguyen T."/>
            <person name="Pegot-Espagnet P."/>
            <person name="Pouilly N."/>
            <person name="Raftis F."/>
            <person name="Sallet E."/>
            <person name="Schiex T."/>
            <person name="Thomas J."/>
            <person name="Vandecasteele C."/>
            <person name="Vares D."/>
            <person name="Vear F."/>
            <person name="Vautrin S."/>
            <person name="Crespi M."/>
            <person name="Mangin B."/>
            <person name="Burke J.M."/>
            <person name="Salse J."/>
            <person name="Munos S."/>
            <person name="Vincourt P."/>
            <person name="Rieseberg L.H."/>
            <person name="Langlade N.B."/>
        </authorList>
    </citation>
    <scope>NUCLEOTIDE SEQUENCE [LARGE SCALE GENOMIC DNA]</scope>
    <source>
        <strain evidence="7">cv. SF193</strain>
    </source>
</reference>
<evidence type="ECO:0000256" key="4">
    <source>
        <dbReference type="SAM" id="MobiDB-lite"/>
    </source>
</evidence>
<dbReference type="EMBL" id="CM007902">
    <property type="protein sequence ID" value="OTG00662.1"/>
    <property type="molecule type" value="Genomic_DNA"/>
</dbReference>
<organism evidence="6 7">
    <name type="scientific">Helianthus annuus</name>
    <name type="common">Common sunflower</name>
    <dbReference type="NCBI Taxonomy" id="4232"/>
    <lineage>
        <taxon>Eukaryota</taxon>
        <taxon>Viridiplantae</taxon>
        <taxon>Streptophyta</taxon>
        <taxon>Embryophyta</taxon>
        <taxon>Tracheophyta</taxon>
        <taxon>Spermatophyta</taxon>
        <taxon>Magnoliopsida</taxon>
        <taxon>eudicotyledons</taxon>
        <taxon>Gunneridae</taxon>
        <taxon>Pentapetalae</taxon>
        <taxon>asterids</taxon>
        <taxon>campanulids</taxon>
        <taxon>Asterales</taxon>
        <taxon>Asteraceae</taxon>
        <taxon>Asteroideae</taxon>
        <taxon>Heliantheae alliance</taxon>
        <taxon>Heliantheae</taxon>
        <taxon>Helianthus</taxon>
    </lineage>
</organism>
<dbReference type="SMART" id="SM01349">
    <property type="entry name" value="TOG"/>
    <property type="match status" value="1"/>
</dbReference>
<feature type="repeat" description="HEAT" evidence="3">
    <location>
        <begin position="227"/>
        <end position="264"/>
    </location>
</feature>